<dbReference type="SUPFAM" id="SSF101447">
    <property type="entry name" value="Formin homology 2 domain (FH2 domain)"/>
    <property type="match status" value="1"/>
</dbReference>
<dbReference type="InterPro" id="IPR042201">
    <property type="entry name" value="FH2_Formin_sf"/>
</dbReference>
<reference evidence="5" key="2">
    <citation type="submission" date="2025-08" db="UniProtKB">
        <authorList>
            <consortium name="Ensembl"/>
        </authorList>
    </citation>
    <scope>IDENTIFICATION</scope>
    <source>
        <strain evidence="5">Boxer</strain>
    </source>
</reference>
<dbReference type="InterPro" id="IPR015425">
    <property type="entry name" value="FH2_Formin"/>
</dbReference>
<dbReference type="Gene3D" id="1.20.58.2220">
    <property type="entry name" value="Formin, FH2 domain"/>
    <property type="match status" value="1"/>
</dbReference>
<protein>
    <submittedName>
        <fullName evidence="5">Diaphanous related formin 2</fullName>
    </submittedName>
</protein>
<feature type="domain" description="FH2" evidence="4">
    <location>
        <begin position="171"/>
        <end position="571"/>
    </location>
</feature>
<dbReference type="FunFam" id="1.20.58.630:FF:000001">
    <property type="entry name" value="Diaphanous related formin 1"/>
    <property type="match status" value="1"/>
</dbReference>
<evidence type="ECO:0000259" key="4">
    <source>
        <dbReference type="PROSITE" id="PS51444"/>
    </source>
</evidence>
<dbReference type="InterPro" id="IPR051412">
    <property type="entry name" value="Formin_Homology_Diaphanous_sf"/>
</dbReference>
<dbReference type="PROSITE" id="PS51231">
    <property type="entry name" value="DAD"/>
    <property type="match status" value="1"/>
</dbReference>
<feature type="region of interest" description="Disordered" evidence="2">
    <location>
        <begin position="69"/>
        <end position="163"/>
    </location>
</feature>
<dbReference type="PANTHER" id="PTHR45691:SF3">
    <property type="entry name" value="PROTEIN DIAPHANOUS HOMOLOG 2"/>
    <property type="match status" value="1"/>
</dbReference>
<evidence type="ECO:0000313" key="6">
    <source>
        <dbReference type="Proteomes" id="UP000805418"/>
    </source>
</evidence>
<proteinExistence type="predicted"/>
<dbReference type="Proteomes" id="UP000805418">
    <property type="component" value="Chromosome X"/>
</dbReference>
<dbReference type="AlphaFoldDB" id="A0A8I3PSY5"/>
<dbReference type="FunFam" id="1.20.58.2220:FF:000003">
    <property type="entry name" value="protein diaphanous homolog 1 isoform X2"/>
    <property type="match status" value="1"/>
</dbReference>
<evidence type="ECO:0000259" key="3">
    <source>
        <dbReference type="PROSITE" id="PS51231"/>
    </source>
</evidence>
<organism evidence="5 6">
    <name type="scientific">Canis lupus familiaris</name>
    <name type="common">Dog</name>
    <name type="synonym">Canis familiaris</name>
    <dbReference type="NCBI Taxonomy" id="9615"/>
    <lineage>
        <taxon>Eukaryota</taxon>
        <taxon>Metazoa</taxon>
        <taxon>Chordata</taxon>
        <taxon>Craniata</taxon>
        <taxon>Vertebrata</taxon>
        <taxon>Euteleostomi</taxon>
        <taxon>Mammalia</taxon>
        <taxon>Eutheria</taxon>
        <taxon>Laurasiatheria</taxon>
        <taxon>Carnivora</taxon>
        <taxon>Caniformia</taxon>
        <taxon>Canidae</taxon>
        <taxon>Canis</taxon>
    </lineage>
</organism>
<dbReference type="Ensembl" id="ENSCAFT00845046960.1">
    <property type="protein sequence ID" value="ENSCAFP00845036842.1"/>
    <property type="gene ID" value="ENSCAFG00845026405.1"/>
</dbReference>
<dbReference type="Pfam" id="PF02181">
    <property type="entry name" value="FH2"/>
    <property type="match status" value="1"/>
</dbReference>
<evidence type="ECO:0000313" key="5">
    <source>
        <dbReference type="Ensembl" id="ENSCAFP00845036842.1"/>
    </source>
</evidence>
<dbReference type="SMART" id="SM00498">
    <property type="entry name" value="FH2"/>
    <property type="match status" value="1"/>
</dbReference>
<reference evidence="5" key="3">
    <citation type="submission" date="2025-09" db="UniProtKB">
        <authorList>
            <consortium name="Ensembl"/>
        </authorList>
    </citation>
    <scope>IDENTIFICATION</scope>
    <source>
        <strain evidence="5">Boxer</strain>
    </source>
</reference>
<accession>A0A8I3PSY5</accession>
<dbReference type="Gene3D" id="1.20.58.630">
    <property type="match status" value="1"/>
</dbReference>
<dbReference type="GeneTree" id="ENSGT00940000157822"/>
<keyword evidence="6" id="KW-1185">Reference proteome</keyword>
<evidence type="ECO:0000256" key="2">
    <source>
        <dbReference type="SAM" id="MobiDB-lite"/>
    </source>
</evidence>
<dbReference type="Gene3D" id="6.10.30.30">
    <property type="match status" value="1"/>
</dbReference>
<gene>
    <name evidence="5" type="primary">DIAPH2</name>
</gene>
<feature type="coiled-coil region" evidence="1">
    <location>
        <begin position="551"/>
        <end position="592"/>
    </location>
</feature>
<keyword evidence="1" id="KW-0175">Coiled coil</keyword>
<reference evidence="5" key="1">
    <citation type="submission" date="2020-03" db="EMBL/GenBank/DDBJ databases">
        <title>Long-read based genome assembly of a Labrador retriever dog.</title>
        <authorList>
            <person name="Eory L."/>
            <person name="Zhang W."/>
            <person name="Schoenebeck J."/>
        </authorList>
    </citation>
    <scope>NUCLEOTIDE SEQUENCE [LARGE SCALE GENOMIC DNA]</scope>
    <source>
        <strain evidence="5">Labrador retriever</strain>
    </source>
</reference>
<dbReference type="PANTHER" id="PTHR45691">
    <property type="entry name" value="PROTEIN DIAPHANOUS"/>
    <property type="match status" value="1"/>
</dbReference>
<evidence type="ECO:0000256" key="1">
    <source>
        <dbReference type="SAM" id="Coils"/>
    </source>
</evidence>
<name>A0A8I3PSY5_CANLF</name>
<feature type="compositionally biased region" description="Pro residues" evidence="2">
    <location>
        <begin position="87"/>
        <end position="160"/>
    </location>
</feature>
<dbReference type="PROSITE" id="PS51444">
    <property type="entry name" value="FH2"/>
    <property type="match status" value="1"/>
</dbReference>
<sequence length="639" mass="72903">MDPDFKYRQRLDIDFTHLIDSCVNKAKVEESEQKAAEFSKKFDEEFTARQEAQAELQKREEKIKELESEIQQLRTQGHGFLGSSGIPGPPPPPPLPGGGTSPPPPPPPAPPLPGGPLPPPPPPLPGIIGIPPPPPPPPPPLFGGPPPPLPPGGGIPPFPGEPLDLPYGMKQKKIYKPEVPMKRINWLKIEPKELSENCFWLKVKEDKFENPDLFAKLALNFATQKKVQKNVEASEEKKILPAKKKVKELRILDHKMAQNLSIFLGSYRMPYEDIKNIILEVNEDMLSEALIQNLVKYLPEQKVLSELAQLRNEYDDLCEPEQFGVVMSSVKMLRPRLDNILFKLTFEEHVNNIKPSIIAVTLACEEMKKSESFNRLLELVLLVGNYMNSGSRNAQSLGFKINFLCKIRDTKSADQKTTLLHFIAEICEDKYRDILKFPEELEHVESASKVSAQILKSNLTAMEQQIVHLERDIKKFPQTENQHDKFVEKMTIFTKSARDQYEKLLTMHNNMLKLYENLGEYFIFDSKTVSIEEFFGDLSNFRTLFLEAVKENNKRKEMEEKTRRAKLAKEKAEQEKLERQKKKKQLIDINKEGDETGVMDNLLEALQSGAAFRDRRKRIPRNSGKTRSTLHGIIKCECS</sequence>
<feature type="domain" description="DAD" evidence="3">
    <location>
        <begin position="594"/>
        <end position="624"/>
    </location>
</feature>
<dbReference type="OrthoDB" id="9744987at2759"/>
<dbReference type="InterPro" id="IPR014767">
    <property type="entry name" value="DAD_dom"/>
</dbReference>